<evidence type="ECO:0000313" key="3">
    <source>
        <dbReference type="Proteomes" id="UP000663881"/>
    </source>
</evidence>
<organism evidence="2 3">
    <name type="scientific">Adineta steineri</name>
    <dbReference type="NCBI Taxonomy" id="433720"/>
    <lineage>
        <taxon>Eukaryota</taxon>
        <taxon>Metazoa</taxon>
        <taxon>Spiralia</taxon>
        <taxon>Gnathifera</taxon>
        <taxon>Rotifera</taxon>
        <taxon>Eurotatoria</taxon>
        <taxon>Bdelloidea</taxon>
        <taxon>Adinetida</taxon>
        <taxon>Adinetidae</taxon>
        <taxon>Adineta</taxon>
    </lineage>
</organism>
<evidence type="ECO:0000256" key="1">
    <source>
        <dbReference type="SAM" id="Phobius"/>
    </source>
</evidence>
<reference evidence="2" key="1">
    <citation type="submission" date="2021-02" db="EMBL/GenBank/DDBJ databases">
        <authorList>
            <person name="Nowell W R."/>
        </authorList>
    </citation>
    <scope>NUCLEOTIDE SEQUENCE</scope>
</reference>
<name>A0A820TN61_9BILA</name>
<evidence type="ECO:0000313" key="2">
    <source>
        <dbReference type="EMBL" id="CAF4469102.1"/>
    </source>
</evidence>
<sequence>FWHTCLSHYVSKCLLLSIYSFGGLVGGSIIHTILVCGLYRCRSYIRHQIVQQIIARVNQDYAHFICPFLANSQWLIRLFRVYGAHIGEDTIMPDISSITDYHLMAIGDNVRLNVGTQIQ</sequence>
<dbReference type="Proteomes" id="UP000663881">
    <property type="component" value="Unassembled WGS sequence"/>
</dbReference>
<proteinExistence type="predicted"/>
<accession>A0A820TN61</accession>
<comment type="caution">
    <text evidence="2">The sequence shown here is derived from an EMBL/GenBank/DDBJ whole genome shotgun (WGS) entry which is preliminary data.</text>
</comment>
<keyword evidence="1" id="KW-1133">Transmembrane helix</keyword>
<dbReference type="EMBL" id="CAJOAY010038294">
    <property type="protein sequence ID" value="CAF4469102.1"/>
    <property type="molecule type" value="Genomic_DNA"/>
</dbReference>
<dbReference type="AlphaFoldDB" id="A0A820TN61"/>
<feature type="transmembrane region" description="Helical" evidence="1">
    <location>
        <begin position="16"/>
        <end position="39"/>
    </location>
</feature>
<gene>
    <name evidence="2" type="ORF">OKA104_LOCUS55124</name>
</gene>
<keyword evidence="1" id="KW-0812">Transmembrane</keyword>
<protein>
    <submittedName>
        <fullName evidence="2">Uncharacterized protein</fullName>
    </submittedName>
</protein>
<feature type="non-terminal residue" evidence="2">
    <location>
        <position position="1"/>
    </location>
</feature>
<feature type="non-terminal residue" evidence="2">
    <location>
        <position position="119"/>
    </location>
</feature>
<keyword evidence="1" id="KW-0472">Membrane</keyword>